<dbReference type="Gene3D" id="2.60.120.1140">
    <property type="entry name" value="Protein of unknown function DUF192"/>
    <property type="match status" value="1"/>
</dbReference>
<keyword evidence="1" id="KW-0732">Signal</keyword>
<gene>
    <name evidence="2" type="ORF">DEU29_101121</name>
</gene>
<sequence length="173" mass="19184">MTVVRTSTIAIVLSVFSSWVAAQQWQVPAPQSFDTTNICLGNLQQPLTVELADTTAQHARGLMQRESLGTFEGMLFRYPQVRPGSSGFWMYQTLIPLDIAYLNARGEVVKTFTMLPCGSDDPSQCRSYAPGKNYQYALEMNAGFFADNDIRLGDRVTIVGSVEDGQQCDELLQ</sequence>
<dbReference type="PANTHER" id="PTHR37953:SF1">
    <property type="entry name" value="UPF0127 PROTEIN MJ1496"/>
    <property type="match status" value="1"/>
</dbReference>
<name>A0A4R6PR38_9GAMM</name>
<accession>A0A4R6PR38</accession>
<feature type="chain" id="PRO_5020485093" description="DUF192 domain-containing protein" evidence="1">
    <location>
        <begin position="22"/>
        <end position="173"/>
    </location>
</feature>
<comment type="caution">
    <text evidence="2">The sequence shown here is derived from an EMBL/GenBank/DDBJ whole genome shotgun (WGS) entry which is preliminary data.</text>
</comment>
<dbReference type="OrthoDB" id="5526466at2"/>
<organism evidence="2 3">
    <name type="scientific">Idiomarina aquatica</name>
    <dbReference type="NCBI Taxonomy" id="1327752"/>
    <lineage>
        <taxon>Bacteria</taxon>
        <taxon>Pseudomonadati</taxon>
        <taxon>Pseudomonadota</taxon>
        <taxon>Gammaproteobacteria</taxon>
        <taxon>Alteromonadales</taxon>
        <taxon>Idiomarinaceae</taxon>
        <taxon>Idiomarina</taxon>
    </lineage>
</organism>
<protein>
    <recommendedName>
        <fullName evidence="4">DUF192 domain-containing protein</fullName>
    </recommendedName>
</protein>
<dbReference type="RefSeq" id="WP_133538258.1">
    <property type="nucleotide sequence ID" value="NZ_SNXI01000001.1"/>
</dbReference>
<evidence type="ECO:0000313" key="3">
    <source>
        <dbReference type="Proteomes" id="UP000295531"/>
    </source>
</evidence>
<evidence type="ECO:0008006" key="4">
    <source>
        <dbReference type="Google" id="ProtNLM"/>
    </source>
</evidence>
<dbReference type="EMBL" id="SNXI01000001">
    <property type="protein sequence ID" value="TDP40577.1"/>
    <property type="molecule type" value="Genomic_DNA"/>
</dbReference>
<dbReference type="InterPro" id="IPR003795">
    <property type="entry name" value="DUF192"/>
</dbReference>
<reference evidence="2 3" key="1">
    <citation type="submission" date="2019-03" db="EMBL/GenBank/DDBJ databases">
        <title>Freshwater and sediment microbial communities from various areas in North America, analyzing microbe dynamics in response to fracking.</title>
        <authorList>
            <person name="Lamendella R."/>
        </authorList>
    </citation>
    <scope>NUCLEOTIDE SEQUENCE [LARGE SCALE GENOMIC DNA]</scope>
    <source>
        <strain evidence="2 3">18_TX</strain>
    </source>
</reference>
<dbReference type="AlphaFoldDB" id="A0A4R6PR38"/>
<dbReference type="Proteomes" id="UP000295531">
    <property type="component" value="Unassembled WGS sequence"/>
</dbReference>
<evidence type="ECO:0000256" key="1">
    <source>
        <dbReference type="SAM" id="SignalP"/>
    </source>
</evidence>
<feature type="signal peptide" evidence="1">
    <location>
        <begin position="1"/>
        <end position="21"/>
    </location>
</feature>
<evidence type="ECO:0000313" key="2">
    <source>
        <dbReference type="EMBL" id="TDP40577.1"/>
    </source>
</evidence>
<dbReference type="PANTHER" id="PTHR37953">
    <property type="entry name" value="UPF0127 PROTEIN MJ1496"/>
    <property type="match status" value="1"/>
</dbReference>
<proteinExistence type="predicted"/>
<dbReference type="Pfam" id="PF02643">
    <property type="entry name" value="DUF192"/>
    <property type="match status" value="1"/>
</dbReference>
<keyword evidence="3" id="KW-1185">Reference proteome</keyword>
<dbReference type="InterPro" id="IPR038695">
    <property type="entry name" value="Saro_0823-like_sf"/>
</dbReference>